<keyword evidence="12 13" id="KW-0275">Fatty acid biosynthesis</keyword>
<keyword evidence="7 14" id="KW-1133">Transmembrane helix</keyword>
<evidence type="ECO:0000256" key="5">
    <source>
        <dbReference type="ARBA" id="ARBA00022723"/>
    </source>
</evidence>
<organism evidence="15 16">
    <name type="scientific">Operophtera brumata</name>
    <name type="common">Winter moth</name>
    <name type="synonym">Phalaena brumata</name>
    <dbReference type="NCBI Taxonomy" id="104452"/>
    <lineage>
        <taxon>Eukaryota</taxon>
        <taxon>Metazoa</taxon>
        <taxon>Ecdysozoa</taxon>
        <taxon>Arthropoda</taxon>
        <taxon>Hexapoda</taxon>
        <taxon>Insecta</taxon>
        <taxon>Pterygota</taxon>
        <taxon>Neoptera</taxon>
        <taxon>Endopterygota</taxon>
        <taxon>Lepidoptera</taxon>
        <taxon>Glossata</taxon>
        <taxon>Ditrysia</taxon>
        <taxon>Geometroidea</taxon>
        <taxon>Geometridae</taxon>
        <taxon>Larentiinae</taxon>
        <taxon>Operophtera</taxon>
    </lineage>
</organism>
<dbReference type="PRINTS" id="PR00075">
    <property type="entry name" value="FACDDSATRASE"/>
</dbReference>
<dbReference type="GO" id="GO:0005789">
    <property type="term" value="C:endoplasmic reticulum membrane"/>
    <property type="evidence" value="ECO:0007669"/>
    <property type="project" value="TreeGrafter"/>
</dbReference>
<keyword evidence="5" id="KW-0479">Metal-binding</keyword>
<keyword evidence="3 13" id="KW-0444">Lipid biosynthesis</keyword>
<comment type="caution">
    <text evidence="15">The sequence shown here is derived from an EMBL/GenBank/DDBJ whole genome shotgun (WGS) entry which is preliminary data.</text>
</comment>
<keyword evidence="6" id="KW-0276">Fatty acid metabolism</keyword>
<evidence type="ECO:0000256" key="10">
    <source>
        <dbReference type="ARBA" id="ARBA00023098"/>
    </source>
</evidence>
<dbReference type="CDD" id="cd03505">
    <property type="entry name" value="Delta9-FADS-like"/>
    <property type="match status" value="1"/>
</dbReference>
<proteinExistence type="inferred from homology"/>
<keyword evidence="8 13" id="KW-0560">Oxidoreductase</keyword>
<feature type="transmembrane region" description="Helical" evidence="14">
    <location>
        <begin position="148"/>
        <end position="169"/>
    </location>
</feature>
<evidence type="ECO:0000256" key="3">
    <source>
        <dbReference type="ARBA" id="ARBA00022516"/>
    </source>
</evidence>
<dbReference type="PANTHER" id="PTHR11351:SF31">
    <property type="entry name" value="DESATURASE 1, ISOFORM A-RELATED"/>
    <property type="match status" value="1"/>
</dbReference>
<evidence type="ECO:0000256" key="8">
    <source>
        <dbReference type="ARBA" id="ARBA00023002"/>
    </source>
</evidence>
<evidence type="ECO:0000256" key="1">
    <source>
        <dbReference type="ARBA" id="ARBA00004141"/>
    </source>
</evidence>
<feature type="transmembrane region" description="Helical" evidence="14">
    <location>
        <begin position="37"/>
        <end position="55"/>
    </location>
</feature>
<keyword evidence="10" id="KW-0443">Lipid metabolism</keyword>
<dbReference type="AlphaFoldDB" id="A0A0L7KNN3"/>
<dbReference type="GO" id="GO:0006636">
    <property type="term" value="P:unsaturated fatty acid biosynthetic process"/>
    <property type="evidence" value="ECO:0007669"/>
    <property type="project" value="TreeGrafter"/>
</dbReference>
<feature type="non-terminal residue" evidence="15">
    <location>
        <position position="231"/>
    </location>
</feature>
<evidence type="ECO:0000256" key="12">
    <source>
        <dbReference type="ARBA" id="ARBA00023160"/>
    </source>
</evidence>
<accession>A0A0L7KNN3</accession>
<name>A0A0L7KNN3_OPEBR</name>
<evidence type="ECO:0000313" key="15">
    <source>
        <dbReference type="EMBL" id="KOB64923.1"/>
    </source>
</evidence>
<gene>
    <name evidence="15" type="ORF">OBRU01_23946</name>
</gene>
<keyword evidence="16" id="KW-1185">Reference proteome</keyword>
<dbReference type="GO" id="GO:0004768">
    <property type="term" value="F:stearoyl-CoA 9-desaturase activity"/>
    <property type="evidence" value="ECO:0007669"/>
    <property type="project" value="TreeGrafter"/>
</dbReference>
<evidence type="ECO:0000256" key="7">
    <source>
        <dbReference type="ARBA" id="ARBA00022989"/>
    </source>
</evidence>
<comment type="domain">
    <text evidence="13">The histidine box domains are involved in binding the catalytic metal ions.</text>
</comment>
<reference evidence="15 16" key="1">
    <citation type="journal article" date="2015" name="Genome Biol. Evol.">
        <title>The genome of winter moth (Operophtera brumata) provides a genomic perspective on sexual dimorphism and phenology.</title>
        <authorList>
            <person name="Derks M.F."/>
            <person name="Smit S."/>
            <person name="Salis L."/>
            <person name="Schijlen E."/>
            <person name="Bossers A."/>
            <person name="Mateman C."/>
            <person name="Pijl A.S."/>
            <person name="de Ridder D."/>
            <person name="Groenen M.A."/>
            <person name="Visser M.E."/>
            <person name="Megens H.J."/>
        </authorList>
    </citation>
    <scope>NUCLEOTIDE SEQUENCE [LARGE SCALE GENOMIC DNA]</scope>
    <source>
        <strain evidence="15">WM2013NL</strain>
        <tissue evidence="15">Head and thorax</tissue>
    </source>
</reference>
<dbReference type="PANTHER" id="PTHR11351">
    <property type="entry name" value="ACYL-COA DESATURASE"/>
    <property type="match status" value="1"/>
</dbReference>
<keyword evidence="11 14" id="KW-0472">Membrane</keyword>
<dbReference type="PROSITE" id="PS00476">
    <property type="entry name" value="FATTY_ACID_DESATUR_1"/>
    <property type="match status" value="1"/>
</dbReference>
<feature type="transmembrane region" description="Helical" evidence="14">
    <location>
        <begin position="115"/>
        <end position="136"/>
    </location>
</feature>
<dbReference type="InterPro" id="IPR001522">
    <property type="entry name" value="FADS-1_CS"/>
</dbReference>
<evidence type="ECO:0000256" key="2">
    <source>
        <dbReference type="ARBA" id="ARBA00009295"/>
    </source>
</evidence>
<evidence type="ECO:0000256" key="14">
    <source>
        <dbReference type="SAM" id="Phobius"/>
    </source>
</evidence>
<protein>
    <submittedName>
        <fullName evidence="15">Delta11-desaturase</fullName>
    </submittedName>
</protein>
<keyword evidence="9" id="KW-0408">Iron</keyword>
<evidence type="ECO:0000313" key="16">
    <source>
        <dbReference type="Proteomes" id="UP000037510"/>
    </source>
</evidence>
<dbReference type="GO" id="GO:0005506">
    <property type="term" value="F:iron ion binding"/>
    <property type="evidence" value="ECO:0007669"/>
    <property type="project" value="TreeGrafter"/>
</dbReference>
<dbReference type="STRING" id="104452.A0A0L7KNN3"/>
<evidence type="ECO:0000256" key="6">
    <source>
        <dbReference type="ARBA" id="ARBA00022832"/>
    </source>
</evidence>
<dbReference type="Proteomes" id="UP000037510">
    <property type="component" value="Unassembled WGS sequence"/>
</dbReference>
<comment type="cofactor">
    <cofactor evidence="13">
        <name>Fe(2+)</name>
        <dbReference type="ChEBI" id="CHEBI:29033"/>
    </cofactor>
</comment>
<keyword evidence="4 13" id="KW-0812">Transmembrane</keyword>
<evidence type="ECO:0000256" key="11">
    <source>
        <dbReference type="ARBA" id="ARBA00023136"/>
    </source>
</evidence>
<dbReference type="InterPro" id="IPR015876">
    <property type="entry name" value="Acyl-CoA_DS"/>
</dbReference>
<comment type="subcellular location">
    <subcellularLocation>
        <location evidence="1">Membrane</location>
        <topology evidence="1">Multi-pass membrane protein</topology>
    </subcellularLocation>
</comment>
<evidence type="ECO:0000256" key="13">
    <source>
        <dbReference type="RuleBase" id="RU000581"/>
    </source>
</evidence>
<evidence type="ECO:0000256" key="4">
    <source>
        <dbReference type="ARBA" id="ARBA00022692"/>
    </source>
</evidence>
<feature type="transmembrane region" description="Helical" evidence="14">
    <location>
        <begin position="61"/>
        <end position="80"/>
    </location>
</feature>
<comment type="similarity">
    <text evidence="2 13">Belongs to the fatty acid desaturase type 1 family.</text>
</comment>
<sequence length="231" mass="25882">MAPCTKPPPTSLELSEEEKPLTPQAAAQDIKIIKTNLVTFGYGHLAALYGLYLGVTSAHWGTLLLAYIIFVAAAIGVTAGAHRLWAHRTYKATLPLQILLMIMNTFAFQNTAITYAVPFIGSVCFLLPTIIPMYFWGETLNTAWHITVLRYILNLHITFLVNSAAHFWGNKPYDKSIRPVQSLPVSFVAFGEGFHNYHHVFPWDYKAAELGNNRLNVSTKFILRLCGLWSN</sequence>
<dbReference type="EMBL" id="JTDY01007810">
    <property type="protein sequence ID" value="KOB64923.1"/>
    <property type="molecule type" value="Genomic_DNA"/>
</dbReference>
<evidence type="ECO:0000256" key="9">
    <source>
        <dbReference type="ARBA" id="ARBA00023004"/>
    </source>
</evidence>
<feature type="non-terminal residue" evidence="15">
    <location>
        <position position="1"/>
    </location>
</feature>